<keyword evidence="4" id="KW-0804">Transcription</keyword>
<evidence type="ECO:0000313" key="9">
    <source>
        <dbReference type="Proteomes" id="UP001151287"/>
    </source>
</evidence>
<comment type="caution">
    <text evidence="8">The sequence shown here is derived from an EMBL/GenBank/DDBJ whole genome shotgun (WGS) entry which is preliminary data.</text>
</comment>
<dbReference type="Gene3D" id="3.30.730.10">
    <property type="entry name" value="AP2/ERF domain"/>
    <property type="match status" value="1"/>
</dbReference>
<feature type="region of interest" description="Disordered" evidence="6">
    <location>
        <begin position="185"/>
        <end position="213"/>
    </location>
</feature>
<gene>
    <name evidence="8" type="ORF">LUZ63_017574</name>
</gene>
<evidence type="ECO:0000259" key="7">
    <source>
        <dbReference type="PROSITE" id="PS51032"/>
    </source>
</evidence>
<dbReference type="GO" id="GO:0003677">
    <property type="term" value="F:DNA binding"/>
    <property type="evidence" value="ECO:0007669"/>
    <property type="project" value="UniProtKB-KW"/>
</dbReference>
<evidence type="ECO:0000256" key="2">
    <source>
        <dbReference type="ARBA" id="ARBA00023015"/>
    </source>
</evidence>
<feature type="region of interest" description="Disordered" evidence="6">
    <location>
        <begin position="121"/>
        <end position="144"/>
    </location>
</feature>
<feature type="domain" description="AP2/ERF" evidence="7">
    <location>
        <begin position="17"/>
        <end position="88"/>
    </location>
</feature>
<dbReference type="InterPro" id="IPR001471">
    <property type="entry name" value="AP2/ERF_dom"/>
</dbReference>
<dbReference type="InterPro" id="IPR036955">
    <property type="entry name" value="AP2/ERF_dom_sf"/>
</dbReference>
<evidence type="ECO:0000256" key="1">
    <source>
        <dbReference type="ARBA" id="ARBA00004123"/>
    </source>
</evidence>
<dbReference type="EMBL" id="JAMQYH010000005">
    <property type="protein sequence ID" value="KAJ1686184.1"/>
    <property type="molecule type" value="Genomic_DNA"/>
</dbReference>
<dbReference type="SUPFAM" id="SSF54171">
    <property type="entry name" value="DNA-binding domain"/>
    <property type="match status" value="1"/>
</dbReference>
<keyword evidence="5" id="KW-0539">Nucleus</keyword>
<organism evidence="8 9">
    <name type="scientific">Rhynchospora breviuscula</name>
    <dbReference type="NCBI Taxonomy" id="2022672"/>
    <lineage>
        <taxon>Eukaryota</taxon>
        <taxon>Viridiplantae</taxon>
        <taxon>Streptophyta</taxon>
        <taxon>Embryophyta</taxon>
        <taxon>Tracheophyta</taxon>
        <taxon>Spermatophyta</taxon>
        <taxon>Magnoliopsida</taxon>
        <taxon>Liliopsida</taxon>
        <taxon>Poales</taxon>
        <taxon>Cyperaceae</taxon>
        <taxon>Cyperoideae</taxon>
        <taxon>Rhynchosporeae</taxon>
        <taxon>Rhynchospora</taxon>
    </lineage>
</organism>
<dbReference type="PROSITE" id="PS51032">
    <property type="entry name" value="AP2_ERF"/>
    <property type="match status" value="1"/>
</dbReference>
<dbReference type="InterPro" id="IPR016177">
    <property type="entry name" value="DNA-bd_dom_sf"/>
</dbReference>
<comment type="subcellular location">
    <subcellularLocation>
        <location evidence="1">Nucleus</location>
    </subcellularLocation>
</comment>
<dbReference type="AlphaFoldDB" id="A0A9Q0C2R4"/>
<keyword evidence="3" id="KW-0238">DNA-binding</keyword>
<evidence type="ECO:0000256" key="3">
    <source>
        <dbReference type="ARBA" id="ARBA00023125"/>
    </source>
</evidence>
<dbReference type="OrthoDB" id="684498at2759"/>
<reference evidence="8" key="1">
    <citation type="journal article" date="2022" name="Cell">
        <title>Repeat-based holocentromeres influence genome architecture and karyotype evolution.</title>
        <authorList>
            <person name="Hofstatter P.G."/>
            <person name="Thangavel G."/>
            <person name="Lux T."/>
            <person name="Neumann P."/>
            <person name="Vondrak T."/>
            <person name="Novak P."/>
            <person name="Zhang M."/>
            <person name="Costa L."/>
            <person name="Castellani M."/>
            <person name="Scott A."/>
            <person name="Toegelov H."/>
            <person name="Fuchs J."/>
            <person name="Mata-Sucre Y."/>
            <person name="Dias Y."/>
            <person name="Vanzela A.L.L."/>
            <person name="Huettel B."/>
            <person name="Almeida C.C.S."/>
            <person name="Simkova H."/>
            <person name="Souza G."/>
            <person name="Pedrosa-Harand A."/>
            <person name="Macas J."/>
            <person name="Mayer K.F.X."/>
            <person name="Houben A."/>
            <person name="Marques A."/>
        </authorList>
    </citation>
    <scope>NUCLEOTIDE SEQUENCE</scope>
    <source>
        <strain evidence="8">RhyBre1mFocal</strain>
    </source>
</reference>
<evidence type="ECO:0000256" key="5">
    <source>
        <dbReference type="ARBA" id="ARBA00023242"/>
    </source>
</evidence>
<dbReference type="SMART" id="SM00380">
    <property type="entry name" value="AP2"/>
    <property type="match status" value="1"/>
</dbReference>
<sequence>MRASTSSSSGAENSNKKFKGVTKKRHRWVTTVYVKMNDRVRIEDFSNACNPIYIGAYDSFEKAARAYDAAALCVFVPKPDVLLDLNFPDHPPQIFYPEGQLLTVAEVREQANRHANIEPIQPAQEPQGNDGIAMDKPPSPVSAHPPGERYFNFMDLPESTPVPHVIDHTLASPVSPFPAGKPFHNFMGVEESAPEPEPKVLNNAEQENADSST</sequence>
<name>A0A9Q0C2R4_9POAL</name>
<feature type="compositionally biased region" description="Polar residues" evidence="6">
    <location>
        <begin position="203"/>
        <end position="213"/>
    </location>
</feature>
<dbReference type="Proteomes" id="UP001151287">
    <property type="component" value="Unassembled WGS sequence"/>
</dbReference>
<proteinExistence type="predicted"/>
<keyword evidence="9" id="KW-1185">Reference proteome</keyword>
<protein>
    <recommendedName>
        <fullName evidence="7">AP2/ERF domain-containing protein</fullName>
    </recommendedName>
</protein>
<evidence type="ECO:0000256" key="4">
    <source>
        <dbReference type="ARBA" id="ARBA00023163"/>
    </source>
</evidence>
<evidence type="ECO:0000256" key="6">
    <source>
        <dbReference type="SAM" id="MobiDB-lite"/>
    </source>
</evidence>
<dbReference type="GO" id="GO:0003700">
    <property type="term" value="F:DNA-binding transcription factor activity"/>
    <property type="evidence" value="ECO:0007669"/>
    <property type="project" value="InterPro"/>
</dbReference>
<dbReference type="GO" id="GO:0005634">
    <property type="term" value="C:nucleus"/>
    <property type="evidence" value="ECO:0007669"/>
    <property type="project" value="UniProtKB-SubCell"/>
</dbReference>
<keyword evidence="2" id="KW-0805">Transcription regulation</keyword>
<accession>A0A9Q0C2R4</accession>
<evidence type="ECO:0000313" key="8">
    <source>
        <dbReference type="EMBL" id="KAJ1686184.1"/>
    </source>
</evidence>